<dbReference type="EMBL" id="VSSQ01000230">
    <property type="protein sequence ID" value="MPL86928.1"/>
    <property type="molecule type" value="Genomic_DNA"/>
</dbReference>
<protein>
    <submittedName>
        <fullName evidence="1">Uncharacterized protein</fullName>
    </submittedName>
</protein>
<sequence length="255" mass="30621">MPKIIENKLIEEFKDRDSFSREELFKFFREYEPDLKESTFGWRIYDLKNKNIIKTLKRGLYSVADKPGFKPVFSAELLKITKKIQENFKEVKYCIWETDWINEFSQHQSVKRMLLIEIEKDFVGSLYYYLKDNFNFDFYLNPDNKAINYYISESKFPVVIKKLITRSPLGKKAENKLKISTPLLEKILVDLFTEEKLFYFYQGSELVKIFESAVTRYSINFTKLFSYAARREREQDIKSFLLENMSYLLNDVIDV</sequence>
<name>A0A644V6G1_9ZZZZ</name>
<dbReference type="InterPro" id="IPR046484">
    <property type="entry name" value="DUF6577"/>
</dbReference>
<dbReference type="AlphaFoldDB" id="A0A644V6G1"/>
<organism evidence="1">
    <name type="scientific">bioreactor metagenome</name>
    <dbReference type="NCBI Taxonomy" id="1076179"/>
    <lineage>
        <taxon>unclassified sequences</taxon>
        <taxon>metagenomes</taxon>
        <taxon>ecological metagenomes</taxon>
    </lineage>
</organism>
<accession>A0A644V6G1</accession>
<dbReference type="Pfam" id="PF20217">
    <property type="entry name" value="DUF6577"/>
    <property type="match status" value="1"/>
</dbReference>
<proteinExistence type="predicted"/>
<evidence type="ECO:0000313" key="1">
    <source>
        <dbReference type="EMBL" id="MPL86928.1"/>
    </source>
</evidence>
<gene>
    <name evidence="1" type="ORF">SDC9_32915</name>
</gene>
<reference evidence="1" key="1">
    <citation type="submission" date="2019-08" db="EMBL/GenBank/DDBJ databases">
        <authorList>
            <person name="Kucharzyk K."/>
            <person name="Murdoch R.W."/>
            <person name="Higgins S."/>
            <person name="Loffler F."/>
        </authorList>
    </citation>
    <scope>NUCLEOTIDE SEQUENCE</scope>
</reference>
<comment type="caution">
    <text evidence="1">The sequence shown here is derived from an EMBL/GenBank/DDBJ whole genome shotgun (WGS) entry which is preliminary data.</text>
</comment>